<dbReference type="SUPFAM" id="SSF55811">
    <property type="entry name" value="Nudix"/>
    <property type="match status" value="1"/>
</dbReference>
<proteinExistence type="predicted"/>
<name>A0ABY6EEM1_9ACTN</name>
<dbReference type="GO" id="GO:0016787">
    <property type="term" value="F:hydrolase activity"/>
    <property type="evidence" value="ECO:0007669"/>
    <property type="project" value="UniProtKB-KW"/>
</dbReference>
<dbReference type="InterPro" id="IPR000086">
    <property type="entry name" value="NUDIX_hydrolase_dom"/>
</dbReference>
<dbReference type="InterPro" id="IPR015797">
    <property type="entry name" value="NUDIX_hydrolase-like_dom_sf"/>
</dbReference>
<sequence>MERRGSWRRHGGHVLCETPHLSVRRDRVTRPDGQADTYDWVEAPDLVRVAALVESCLLVVEQYHYLIGMTWQLPGGDVAPEDLGPRAAAERELREETGYHGGCWTSHGALHPLPGLSPLRVHLWSAAGLSAGRPQGGDPGEADLKVHHVPLPEVVSAARDGRIACAVSAALVLAIAVEGTAGHRTVSKD</sequence>
<evidence type="ECO:0000259" key="3">
    <source>
        <dbReference type="PROSITE" id="PS51462"/>
    </source>
</evidence>
<evidence type="ECO:0000256" key="1">
    <source>
        <dbReference type="ARBA" id="ARBA00001946"/>
    </source>
</evidence>
<evidence type="ECO:0000313" key="5">
    <source>
        <dbReference type="Proteomes" id="UP001061298"/>
    </source>
</evidence>
<dbReference type="PANTHER" id="PTHR11839">
    <property type="entry name" value="UDP/ADP-SUGAR PYROPHOSPHATASE"/>
    <property type="match status" value="1"/>
</dbReference>
<gene>
    <name evidence="4" type="ORF">N8I84_42440</name>
</gene>
<dbReference type="Gene3D" id="3.90.79.10">
    <property type="entry name" value="Nucleoside Triphosphate Pyrophosphohydrolase"/>
    <property type="match status" value="1"/>
</dbReference>
<geneLocation type="plasmid" evidence="4 5">
    <name>punmamed2</name>
</geneLocation>
<dbReference type="Proteomes" id="UP001061298">
    <property type="component" value="Plasmid punmamed2"/>
</dbReference>
<dbReference type="PANTHER" id="PTHR11839:SF18">
    <property type="entry name" value="NUDIX HYDROLASE DOMAIN-CONTAINING PROTEIN"/>
    <property type="match status" value="1"/>
</dbReference>
<comment type="cofactor">
    <cofactor evidence="1">
        <name>Mg(2+)</name>
        <dbReference type="ChEBI" id="CHEBI:18420"/>
    </cofactor>
</comment>
<evidence type="ECO:0000313" key="4">
    <source>
        <dbReference type="EMBL" id="UXY25077.1"/>
    </source>
</evidence>
<accession>A0ABY6EEM1</accession>
<dbReference type="Pfam" id="PF00293">
    <property type="entry name" value="NUDIX"/>
    <property type="match status" value="1"/>
</dbReference>
<protein>
    <submittedName>
        <fullName evidence="4">NUDIX hydrolase</fullName>
    </submittedName>
</protein>
<organism evidence="4 5">
    <name type="scientific">Streptomyces cynarae</name>
    <dbReference type="NCBI Taxonomy" id="2981134"/>
    <lineage>
        <taxon>Bacteria</taxon>
        <taxon>Bacillati</taxon>
        <taxon>Actinomycetota</taxon>
        <taxon>Actinomycetes</taxon>
        <taxon>Kitasatosporales</taxon>
        <taxon>Streptomycetaceae</taxon>
        <taxon>Streptomyces</taxon>
    </lineage>
</organism>
<reference evidence="4" key="1">
    <citation type="submission" date="2022-10" db="EMBL/GenBank/DDBJ databases">
        <authorList>
            <person name="Mo P."/>
        </authorList>
    </citation>
    <scope>NUCLEOTIDE SEQUENCE</scope>
    <source>
        <strain evidence="4">HUAS 13-4</strain>
        <plasmid evidence="4">punmamed2</plasmid>
    </source>
</reference>
<keyword evidence="5" id="KW-1185">Reference proteome</keyword>
<dbReference type="RefSeq" id="WP_263235421.1">
    <property type="nucleotide sequence ID" value="NZ_CP106794.1"/>
</dbReference>
<dbReference type="EMBL" id="CP106794">
    <property type="protein sequence ID" value="UXY25077.1"/>
    <property type="molecule type" value="Genomic_DNA"/>
</dbReference>
<feature type="domain" description="Nudix hydrolase" evidence="3">
    <location>
        <begin position="42"/>
        <end position="171"/>
    </location>
</feature>
<dbReference type="PROSITE" id="PS51462">
    <property type="entry name" value="NUDIX"/>
    <property type="match status" value="1"/>
</dbReference>
<keyword evidence="2 4" id="KW-0378">Hydrolase</keyword>
<keyword evidence="4" id="KW-0614">Plasmid</keyword>
<evidence type="ECO:0000256" key="2">
    <source>
        <dbReference type="ARBA" id="ARBA00022801"/>
    </source>
</evidence>